<evidence type="ECO:0008006" key="3">
    <source>
        <dbReference type="Google" id="ProtNLM"/>
    </source>
</evidence>
<dbReference type="AlphaFoldDB" id="A0A2U2PCQ7"/>
<keyword evidence="2" id="KW-1185">Reference proteome</keyword>
<evidence type="ECO:0000313" key="2">
    <source>
        <dbReference type="Proteomes" id="UP000245647"/>
    </source>
</evidence>
<protein>
    <recommendedName>
        <fullName evidence="3">Bacterial bifunctional deaminase-reductase C-terminal domain-containing protein</fullName>
    </recommendedName>
</protein>
<proteinExistence type="predicted"/>
<comment type="caution">
    <text evidence="1">The sequence shown here is derived from an EMBL/GenBank/DDBJ whole genome shotgun (WGS) entry which is preliminary data.</text>
</comment>
<organism evidence="1 2">
    <name type="scientific">Pararcticibacter amylolyticus</name>
    <dbReference type="NCBI Taxonomy" id="2173175"/>
    <lineage>
        <taxon>Bacteria</taxon>
        <taxon>Pseudomonadati</taxon>
        <taxon>Bacteroidota</taxon>
        <taxon>Sphingobacteriia</taxon>
        <taxon>Sphingobacteriales</taxon>
        <taxon>Sphingobacteriaceae</taxon>
        <taxon>Pararcticibacter</taxon>
    </lineage>
</organism>
<dbReference type="InterPro" id="IPR024072">
    <property type="entry name" value="DHFR-like_dom_sf"/>
</dbReference>
<name>A0A2U2PCQ7_9SPHI</name>
<gene>
    <name evidence="1" type="ORF">DDR33_17975</name>
</gene>
<dbReference type="Gene3D" id="3.40.430.10">
    <property type="entry name" value="Dihydrofolate Reductase, subunit A"/>
    <property type="match status" value="1"/>
</dbReference>
<dbReference type="Proteomes" id="UP000245647">
    <property type="component" value="Unassembled WGS sequence"/>
</dbReference>
<accession>A0A2U2PCQ7</accession>
<sequence length="61" mass="7101">MYLRVLLFVNIYRISVPPIVLGKGKPLFEDLKNHLNLKLIKKNVFKSGVAQLIYESERTIE</sequence>
<dbReference type="EMBL" id="QEAS01000016">
    <property type="protein sequence ID" value="PWG79178.1"/>
    <property type="molecule type" value="Genomic_DNA"/>
</dbReference>
<reference evidence="1 2" key="1">
    <citation type="submission" date="2018-04" db="EMBL/GenBank/DDBJ databases">
        <title>Pedobacter chongqingensis sp. nov., isolated from a rottenly hemp rope.</title>
        <authorList>
            <person name="Cai Y."/>
        </authorList>
    </citation>
    <scope>NUCLEOTIDE SEQUENCE [LARGE SCALE GENOMIC DNA]</scope>
    <source>
        <strain evidence="1 2">FJ4-8</strain>
    </source>
</reference>
<evidence type="ECO:0000313" key="1">
    <source>
        <dbReference type="EMBL" id="PWG79178.1"/>
    </source>
</evidence>